<keyword evidence="10" id="KW-1185">Reference proteome</keyword>
<reference evidence="10" key="2">
    <citation type="submission" date="2013-04" db="EMBL/GenBank/DDBJ databases">
        <title>Genomic mechanisms accounting for the adaptation to parasitism in nematode-trapping fungi.</title>
        <authorList>
            <person name="Ahren D.G."/>
        </authorList>
    </citation>
    <scope>NUCLEOTIDE SEQUENCE [LARGE SCALE GENOMIC DNA]</scope>
    <source>
        <strain evidence="10">CBS 200.50</strain>
    </source>
</reference>
<reference evidence="9 10" key="1">
    <citation type="journal article" date="2013" name="PLoS Genet.">
        <title>Genomic mechanisms accounting for the adaptation to parasitism in nematode-trapping fungi.</title>
        <authorList>
            <person name="Meerupati T."/>
            <person name="Andersson K.M."/>
            <person name="Friman E."/>
            <person name="Kumar D."/>
            <person name="Tunlid A."/>
            <person name="Ahren D."/>
        </authorList>
    </citation>
    <scope>NUCLEOTIDE SEQUENCE [LARGE SCALE GENOMIC DNA]</scope>
    <source>
        <strain evidence="9 10">CBS 200.50</strain>
    </source>
</reference>
<comment type="similarity">
    <text evidence="2 7">Belongs to the derlin family.</text>
</comment>
<feature type="transmembrane region" description="Helical" evidence="7">
    <location>
        <begin position="100"/>
        <end position="124"/>
    </location>
</feature>
<organism evidence="9 10">
    <name type="scientific">Dactylellina haptotyla (strain CBS 200.50)</name>
    <name type="common">Nematode-trapping fungus</name>
    <name type="synonym">Monacrosporium haptotylum</name>
    <dbReference type="NCBI Taxonomy" id="1284197"/>
    <lineage>
        <taxon>Eukaryota</taxon>
        <taxon>Fungi</taxon>
        <taxon>Dikarya</taxon>
        <taxon>Ascomycota</taxon>
        <taxon>Pezizomycotina</taxon>
        <taxon>Orbiliomycetes</taxon>
        <taxon>Orbiliales</taxon>
        <taxon>Orbiliaceae</taxon>
        <taxon>Dactylellina</taxon>
    </lineage>
</organism>
<dbReference type="OMA" id="LWRCVTS"/>
<comment type="subcellular location">
    <subcellularLocation>
        <location evidence="1 7">Endoplasmic reticulum membrane</location>
        <topology evidence="1 7">Multi-pass membrane protein</topology>
    </subcellularLocation>
</comment>
<dbReference type="GO" id="GO:0006950">
    <property type="term" value="P:response to stress"/>
    <property type="evidence" value="ECO:0007669"/>
    <property type="project" value="UniProtKB-ARBA"/>
</dbReference>
<keyword evidence="6 7" id="KW-0472">Membrane</keyword>
<dbReference type="PANTHER" id="PTHR11009">
    <property type="entry name" value="DER1-LIKE PROTEIN, DERLIN"/>
    <property type="match status" value="1"/>
</dbReference>
<name>S8BQW1_DACHA</name>
<gene>
    <name evidence="9" type="ORF">H072_8633</name>
</gene>
<comment type="caution">
    <text evidence="9">The sequence shown here is derived from an EMBL/GenBank/DDBJ whole genome shotgun (WGS) entry which is preliminary data.</text>
</comment>
<feature type="transmembrane region" description="Helical" evidence="7">
    <location>
        <begin position="145"/>
        <end position="167"/>
    </location>
</feature>
<dbReference type="InterPro" id="IPR035952">
    <property type="entry name" value="Rhomboid-like_sf"/>
</dbReference>
<evidence type="ECO:0000313" key="9">
    <source>
        <dbReference type="EMBL" id="EPS37637.1"/>
    </source>
</evidence>
<dbReference type="GO" id="GO:0005789">
    <property type="term" value="C:endoplasmic reticulum membrane"/>
    <property type="evidence" value="ECO:0007669"/>
    <property type="project" value="UniProtKB-SubCell"/>
</dbReference>
<evidence type="ECO:0000256" key="4">
    <source>
        <dbReference type="ARBA" id="ARBA00022824"/>
    </source>
</evidence>
<keyword evidence="4 7" id="KW-0256">Endoplasmic reticulum</keyword>
<evidence type="ECO:0000256" key="7">
    <source>
        <dbReference type="RuleBase" id="RU363059"/>
    </source>
</evidence>
<protein>
    <recommendedName>
        <fullName evidence="7">Derlin</fullName>
    </recommendedName>
</protein>
<dbReference type="eggNOG" id="KOG0858">
    <property type="taxonomic scope" value="Eukaryota"/>
</dbReference>
<accession>S8BQW1</accession>
<dbReference type="OrthoDB" id="19102at2759"/>
<dbReference type="SUPFAM" id="SSF144091">
    <property type="entry name" value="Rhomboid-like"/>
    <property type="match status" value="1"/>
</dbReference>
<feature type="compositionally biased region" description="Polar residues" evidence="8">
    <location>
        <begin position="256"/>
        <end position="266"/>
    </location>
</feature>
<feature type="transmembrane region" description="Helical" evidence="7">
    <location>
        <begin position="21"/>
        <end position="41"/>
    </location>
</feature>
<sequence>MASPADAVTNVLNATPPVTKFYAGLTFLLSLSTHVLGLVPINKIIWHQIFITSRMPPQLWRIFSSFFLTGPQLNLLFDTFMIYQYGKDLESIHFNTSGDFLFYLVFNGIIILLINTFFLGGMIFCQTLGVAMAYSWGQRNRGRNVNFFFVGIKAQWLAWAIIGITAIQAPGAAFILTSGIVSAHLYEFLTVIWPRFGGGSNLLPTPSWFKFSFEGGPGTSSGGVGGTRAYGTGFDPRSRGAPAPRQAQGMFGGSDTGRSSGTNAGQPTAAAWRNRGTGHRLGSD</sequence>
<keyword evidence="5 7" id="KW-1133">Transmembrane helix</keyword>
<evidence type="ECO:0000256" key="1">
    <source>
        <dbReference type="ARBA" id="ARBA00004477"/>
    </source>
</evidence>
<evidence type="ECO:0000256" key="8">
    <source>
        <dbReference type="SAM" id="MobiDB-lite"/>
    </source>
</evidence>
<evidence type="ECO:0000256" key="2">
    <source>
        <dbReference type="ARBA" id="ARBA00008917"/>
    </source>
</evidence>
<evidence type="ECO:0000313" key="10">
    <source>
        <dbReference type="Proteomes" id="UP000015100"/>
    </source>
</evidence>
<dbReference type="HOGENOM" id="CLU_051898_7_0_1"/>
<proteinExistence type="inferred from homology"/>
<dbReference type="Proteomes" id="UP000015100">
    <property type="component" value="Unassembled WGS sequence"/>
</dbReference>
<evidence type="ECO:0000256" key="6">
    <source>
        <dbReference type="ARBA" id="ARBA00023136"/>
    </source>
</evidence>
<dbReference type="STRING" id="1284197.S8BQW1"/>
<dbReference type="EMBL" id="AQGS01000616">
    <property type="protein sequence ID" value="EPS37637.1"/>
    <property type="molecule type" value="Genomic_DNA"/>
</dbReference>
<evidence type="ECO:0000256" key="5">
    <source>
        <dbReference type="ARBA" id="ARBA00022989"/>
    </source>
</evidence>
<dbReference type="Pfam" id="PF04511">
    <property type="entry name" value="DER1"/>
    <property type="match status" value="1"/>
</dbReference>
<dbReference type="AlphaFoldDB" id="S8BQW1"/>
<feature type="transmembrane region" description="Helical" evidence="7">
    <location>
        <begin position="62"/>
        <end position="85"/>
    </location>
</feature>
<feature type="region of interest" description="Disordered" evidence="8">
    <location>
        <begin position="219"/>
        <end position="284"/>
    </location>
</feature>
<evidence type="ECO:0000256" key="3">
    <source>
        <dbReference type="ARBA" id="ARBA00022692"/>
    </source>
</evidence>
<keyword evidence="3 7" id="KW-0812">Transmembrane</keyword>
<dbReference type="InterPro" id="IPR007599">
    <property type="entry name" value="DER1"/>
</dbReference>
<feature type="compositionally biased region" description="Gly residues" evidence="8">
    <location>
        <begin position="219"/>
        <end position="228"/>
    </location>
</feature>
<comment type="function">
    <text evidence="7">May be involved in the degradation of misfolded endoplasmic reticulum (ER) luminal proteins.</text>
</comment>
<feature type="transmembrane region" description="Helical" evidence="7">
    <location>
        <begin position="173"/>
        <end position="193"/>
    </location>
</feature>